<evidence type="ECO:0000256" key="1">
    <source>
        <dbReference type="SAM" id="MobiDB-lite"/>
    </source>
</evidence>
<feature type="compositionally biased region" description="Low complexity" evidence="1">
    <location>
        <begin position="85"/>
        <end position="95"/>
    </location>
</feature>
<proteinExistence type="predicted"/>
<sequence>MKTVEQNLLNFVGFEVEKTDLNEIFLGRSLTGKLQRQTVGECFVLQCCESGLYLEVIDKLQTGLIKTRRLRRSDQHNSSTLRPTSRSSAARFSRSGHLYSGLG</sequence>
<accession>A0AAV4HVH4</accession>
<dbReference type="Proteomes" id="UP000762676">
    <property type="component" value="Unassembled WGS sequence"/>
</dbReference>
<feature type="region of interest" description="Disordered" evidence="1">
    <location>
        <begin position="71"/>
        <end position="103"/>
    </location>
</feature>
<dbReference type="EMBL" id="BMAT01002205">
    <property type="protein sequence ID" value="GFS01388.1"/>
    <property type="molecule type" value="Genomic_DNA"/>
</dbReference>
<gene>
    <name evidence="2" type="ORF">ElyMa_001095000</name>
</gene>
<evidence type="ECO:0000313" key="2">
    <source>
        <dbReference type="EMBL" id="GFS01388.1"/>
    </source>
</evidence>
<comment type="caution">
    <text evidence="2">The sequence shown here is derived from an EMBL/GenBank/DDBJ whole genome shotgun (WGS) entry which is preliminary data.</text>
</comment>
<dbReference type="AlphaFoldDB" id="A0AAV4HVH4"/>
<reference evidence="2 3" key="1">
    <citation type="journal article" date="2021" name="Elife">
        <title>Chloroplast acquisition without the gene transfer in kleptoplastic sea slugs, Plakobranchus ocellatus.</title>
        <authorList>
            <person name="Maeda T."/>
            <person name="Takahashi S."/>
            <person name="Yoshida T."/>
            <person name="Shimamura S."/>
            <person name="Takaki Y."/>
            <person name="Nagai Y."/>
            <person name="Toyoda A."/>
            <person name="Suzuki Y."/>
            <person name="Arimoto A."/>
            <person name="Ishii H."/>
            <person name="Satoh N."/>
            <person name="Nishiyama T."/>
            <person name="Hasebe M."/>
            <person name="Maruyama T."/>
            <person name="Minagawa J."/>
            <person name="Obokata J."/>
            <person name="Shigenobu S."/>
        </authorList>
    </citation>
    <scope>NUCLEOTIDE SEQUENCE [LARGE SCALE GENOMIC DNA]</scope>
</reference>
<name>A0AAV4HVH4_9GAST</name>
<keyword evidence="3" id="KW-1185">Reference proteome</keyword>
<organism evidence="2 3">
    <name type="scientific">Elysia marginata</name>
    <dbReference type="NCBI Taxonomy" id="1093978"/>
    <lineage>
        <taxon>Eukaryota</taxon>
        <taxon>Metazoa</taxon>
        <taxon>Spiralia</taxon>
        <taxon>Lophotrochozoa</taxon>
        <taxon>Mollusca</taxon>
        <taxon>Gastropoda</taxon>
        <taxon>Heterobranchia</taxon>
        <taxon>Euthyneura</taxon>
        <taxon>Panpulmonata</taxon>
        <taxon>Sacoglossa</taxon>
        <taxon>Placobranchoidea</taxon>
        <taxon>Plakobranchidae</taxon>
        <taxon>Elysia</taxon>
    </lineage>
</organism>
<evidence type="ECO:0000313" key="3">
    <source>
        <dbReference type="Proteomes" id="UP000762676"/>
    </source>
</evidence>
<protein>
    <submittedName>
        <fullName evidence="2">Uncharacterized protein</fullName>
    </submittedName>
</protein>